<dbReference type="OMA" id="SPRDINH"/>
<gene>
    <name evidence="4 6 7" type="primary">umad1</name>
    <name evidence="3" type="ORF">XENTR_v90030204mg</name>
</gene>
<evidence type="ECO:0000259" key="2">
    <source>
        <dbReference type="PROSITE" id="PS51497"/>
    </source>
</evidence>
<organism evidence="3">
    <name type="scientific">Xenopus tropicalis</name>
    <name type="common">Western clawed frog</name>
    <name type="synonym">Silurana tropicalis</name>
    <dbReference type="NCBI Taxonomy" id="8364"/>
    <lineage>
        <taxon>Eukaryota</taxon>
        <taxon>Metazoa</taxon>
        <taxon>Chordata</taxon>
        <taxon>Craniata</taxon>
        <taxon>Vertebrata</taxon>
        <taxon>Euteleostomi</taxon>
        <taxon>Amphibia</taxon>
        <taxon>Batrachia</taxon>
        <taxon>Anura</taxon>
        <taxon>Pipoidea</taxon>
        <taxon>Pipidae</taxon>
        <taxon>Xenopodinae</taxon>
        <taxon>Xenopus</taxon>
        <taxon>Silurana</taxon>
    </lineage>
</organism>
<dbReference type="RefSeq" id="XP_002938762.1">
    <property type="nucleotide sequence ID" value="XM_002938716.5"/>
</dbReference>
<dbReference type="AGR" id="Xenbase:XB-GENE-6461990"/>
<dbReference type="PROSITE" id="PS51497">
    <property type="entry name" value="UMA"/>
    <property type="match status" value="1"/>
</dbReference>
<dbReference type="Xenbase" id="XB-GENE-6461990">
    <property type="gene designation" value="umad1"/>
</dbReference>
<dbReference type="EMBL" id="KV460398">
    <property type="protein sequence ID" value="OCA18903.1"/>
    <property type="molecule type" value="Genomic_DNA"/>
</dbReference>
<feature type="domain" description="UMA" evidence="2">
    <location>
        <begin position="87"/>
        <end position="135"/>
    </location>
</feature>
<dbReference type="InterPro" id="IPR053292">
    <property type="entry name" value="UBAP1-MVB12_assoc_domain"/>
</dbReference>
<evidence type="ECO:0000256" key="1">
    <source>
        <dbReference type="SAM" id="MobiDB-lite"/>
    </source>
</evidence>
<dbReference type="GeneID" id="100488266"/>
<dbReference type="PANTHER" id="PTHR36291:SF1">
    <property type="entry name" value="UBAP1-MVB12-ASSOCIATED (UMA)-DOMAIN CONTAINING PROTEIN 1"/>
    <property type="match status" value="1"/>
</dbReference>
<evidence type="ECO:0000313" key="6">
    <source>
        <dbReference type="RefSeq" id="XP_002938762.1"/>
    </source>
</evidence>
<evidence type="ECO:0000313" key="7">
    <source>
        <dbReference type="Xenbase" id="XB-GENE-6461990"/>
    </source>
</evidence>
<reference evidence="4" key="4">
    <citation type="submission" date="2020-05" db="UniProtKB">
        <authorList>
            <consortium name="Ensembl"/>
        </authorList>
    </citation>
    <scope>IDENTIFICATION</scope>
</reference>
<name>A0A7D9NMJ4_XENTR</name>
<feature type="region of interest" description="Disordered" evidence="1">
    <location>
        <begin position="1"/>
        <end position="24"/>
    </location>
</feature>
<reference evidence="3" key="1">
    <citation type="submission" date="2009-11" db="EMBL/GenBank/DDBJ databases">
        <authorList>
            <consortium name="US DOE Joint Genome Institute (JGI-PGF)"/>
            <person name="Ottilar R."/>
            <person name="Schmutz J."/>
            <person name="Salamov A."/>
            <person name="Cheng J.F."/>
            <person name="Lucas S."/>
            <person name="Pitluck S."/>
            <person name="Gundlach H."/>
            <person name="Guo Y."/>
            <person name="Haberer G."/>
            <person name="Nasrallah J."/>
            <person name="Mayer K.F.X."/>
            <person name="van de Peer Y."/>
            <person name="Weigel D."/>
            <person name="Grigoriev I.V."/>
        </authorList>
    </citation>
    <scope>NUCLEOTIDE SEQUENCE</scope>
    <source>
        <strain evidence="3">Nigerian</strain>
    </source>
</reference>
<keyword evidence="5" id="KW-1185">Reference proteome</keyword>
<dbReference type="CTD" id="729852"/>
<evidence type="ECO:0000313" key="5">
    <source>
        <dbReference type="Proteomes" id="UP000008143"/>
    </source>
</evidence>
<reference evidence="3 4" key="2">
    <citation type="journal article" date="2010" name="Science">
        <title>The genome of the Western clawed frog Xenopus tropicalis.</title>
        <authorList>
            <person name="Hellsten U."/>
            <person name="Harland R.M."/>
            <person name="Gilchrist M.J."/>
            <person name="Hendrix D."/>
            <person name="Jurka J."/>
            <person name="Kapitonov V."/>
            <person name="Ovcharenko I."/>
            <person name="Putnam N.H."/>
            <person name="Shu S."/>
            <person name="Taher L."/>
            <person name="Blitz I.L."/>
            <person name="Blumberg B."/>
            <person name="Dichmann D.S."/>
            <person name="Dubchak I."/>
            <person name="Amaya E."/>
            <person name="Detter J.C."/>
            <person name="Fletcher R."/>
            <person name="Gerhard D.S."/>
            <person name="Goodstein D."/>
            <person name="Graves T."/>
            <person name="Grigoriev I.V."/>
            <person name="Grimwood J."/>
            <person name="Kawashima T."/>
            <person name="Lindquist E."/>
            <person name="Lucas S.M."/>
            <person name="Mead P.E."/>
            <person name="Mitros T."/>
            <person name="Ogino H."/>
            <person name="Ohta Y."/>
            <person name="Poliakov A.V."/>
            <person name="Pollet N."/>
            <person name="Robert J."/>
            <person name="Salamov A."/>
            <person name="Sater A.K."/>
            <person name="Schmutz J."/>
            <person name="Terry A."/>
            <person name="Vize P.D."/>
            <person name="Warren W.C."/>
            <person name="Wells D."/>
            <person name="Wills A."/>
            <person name="Wilson R.K."/>
            <person name="Zimmerman L.B."/>
            <person name="Zorn A.M."/>
            <person name="Grainger R."/>
            <person name="Grammer T."/>
            <person name="Khokha M.K."/>
            <person name="Richardson P.M."/>
            <person name="Rokhsar D.S."/>
        </authorList>
    </citation>
    <scope>NUCLEOTIDE SEQUENCE [LARGE SCALE GENOMIC DNA]</scope>
    <source>
        <strain evidence="3 4">Nigerian</strain>
    </source>
</reference>
<sequence>MLNFFRKSQDSKKSTAQDKESDGFVFLGQPANEQRNDTPLYPVPELPYSQPFQACPDVPQQFNREDPGANKVTHQTSEGNAAMAELLGDIPFILAPHVQELQNMCRELPERVPFYNLEENFARFHYDFSLENSVLCGL</sequence>
<proteinExistence type="predicted"/>
<dbReference type="InterPro" id="IPR023340">
    <property type="entry name" value="UMA"/>
</dbReference>
<evidence type="ECO:0000313" key="3">
    <source>
        <dbReference type="EMBL" id="OCA18903.1"/>
    </source>
</evidence>
<protein>
    <submittedName>
        <fullName evidence="4">UBAP1-MVB12-associated (UMA) domain containing 1</fullName>
    </submittedName>
    <submittedName>
        <fullName evidence="6">UBAP1-MVB12-associated (UMA)-domain containing protein 1</fullName>
    </submittedName>
</protein>
<dbReference type="Ensembl" id="ENSXETT00000093083">
    <property type="protein sequence ID" value="ENSXETP00000082566"/>
    <property type="gene ID" value="ENSXETG00000039061"/>
</dbReference>
<reference evidence="6" key="5">
    <citation type="submission" date="2025-04" db="UniProtKB">
        <authorList>
            <consortium name="RefSeq"/>
        </authorList>
    </citation>
    <scope>IDENTIFICATION</scope>
    <source>
        <strain evidence="6">Nigerian</strain>
        <tissue evidence="6">Liver and blood</tissue>
    </source>
</reference>
<dbReference type="GeneTree" id="ENSGT00390000003051"/>
<dbReference type="Proteomes" id="UP000008143">
    <property type="component" value="Chromosome 6"/>
</dbReference>
<evidence type="ECO:0000313" key="4">
    <source>
        <dbReference type="Ensembl" id="ENSXETP00000082566"/>
    </source>
</evidence>
<accession>A0A7D9NMJ4</accession>
<reference evidence="3" key="3">
    <citation type="submission" date="2016-05" db="EMBL/GenBank/DDBJ databases">
        <title>WGS assembly of Xenopus tropicalis.</title>
        <authorList>
            <person name="Sessions A."/>
            <person name="Jenkins J."/>
            <person name="Mitros T."/>
            <person name="Lyons J.T."/>
            <person name="Dichmann D.S."/>
            <person name="Robert J."/>
            <person name="Harland R.M."/>
            <person name="Rokhsar D.S."/>
        </authorList>
    </citation>
    <scope>NUCLEOTIDE SEQUENCE</scope>
    <source>
        <strain evidence="3">Nigerian</strain>
    </source>
</reference>
<dbReference type="Bgee" id="ENSXETG00000039061">
    <property type="expression patterns" value="Expressed in skeletal muscle tissue and 12 other cell types or tissues"/>
</dbReference>
<dbReference type="PANTHER" id="PTHR36291">
    <property type="entry name" value="UBAP1-MVB12-ASSOCIATED (UMA)-DOMAIN CONTAINING PROTEIN 1"/>
    <property type="match status" value="1"/>
</dbReference>
<dbReference type="AlphaFoldDB" id="A0A7D9NMJ4"/>
<feature type="compositionally biased region" description="Basic and acidic residues" evidence="1">
    <location>
        <begin position="7"/>
        <end position="22"/>
    </location>
</feature>
<dbReference type="OrthoDB" id="9872568at2759"/>
<dbReference type="KEGG" id="xtr:100488266"/>